<comment type="caution">
    <text evidence="4">The sequence shown here is derived from an EMBL/GenBank/DDBJ whole genome shotgun (WGS) entry which is preliminary data.</text>
</comment>
<keyword evidence="2" id="KW-0732">Signal</keyword>
<feature type="region of interest" description="Disordered" evidence="1">
    <location>
        <begin position="42"/>
        <end position="195"/>
    </location>
</feature>
<reference evidence="4" key="2">
    <citation type="submission" date="2020-09" db="EMBL/GenBank/DDBJ databases">
        <authorList>
            <person name="Sun Q."/>
            <person name="Zhou Y."/>
        </authorList>
    </citation>
    <scope>NUCLEOTIDE SEQUENCE</scope>
    <source>
        <strain evidence="4">CGMCC 1.12919</strain>
    </source>
</reference>
<feature type="domain" description="Extensin-like C-terminal" evidence="3">
    <location>
        <begin position="201"/>
        <end position="376"/>
    </location>
</feature>
<evidence type="ECO:0000256" key="2">
    <source>
        <dbReference type="SAM" id="SignalP"/>
    </source>
</evidence>
<dbReference type="AlphaFoldDB" id="A0A916UEK9"/>
<name>A0A916UEK9_9HYPH</name>
<dbReference type="EMBL" id="BMGG01000005">
    <property type="protein sequence ID" value="GGC68132.1"/>
    <property type="molecule type" value="Genomic_DNA"/>
</dbReference>
<protein>
    <recommendedName>
        <fullName evidence="3">Extensin-like C-terminal domain-containing protein</fullName>
    </recommendedName>
</protein>
<reference evidence="4" key="1">
    <citation type="journal article" date="2014" name="Int. J. Syst. Evol. Microbiol.">
        <title>Complete genome sequence of Corynebacterium casei LMG S-19264T (=DSM 44701T), isolated from a smear-ripened cheese.</title>
        <authorList>
            <consortium name="US DOE Joint Genome Institute (JGI-PGF)"/>
            <person name="Walter F."/>
            <person name="Albersmeier A."/>
            <person name="Kalinowski J."/>
            <person name="Ruckert C."/>
        </authorList>
    </citation>
    <scope>NUCLEOTIDE SEQUENCE</scope>
    <source>
        <strain evidence="4">CGMCC 1.12919</strain>
    </source>
</reference>
<evidence type="ECO:0000313" key="5">
    <source>
        <dbReference type="Proteomes" id="UP000637002"/>
    </source>
</evidence>
<dbReference type="RefSeq" id="WP_188609845.1">
    <property type="nucleotide sequence ID" value="NZ_BMGG01000005.1"/>
</dbReference>
<feature type="chain" id="PRO_5037203582" description="Extensin-like C-terminal domain-containing protein" evidence="2">
    <location>
        <begin position="25"/>
        <end position="376"/>
    </location>
</feature>
<proteinExistence type="predicted"/>
<dbReference type="InterPro" id="IPR009683">
    <property type="entry name" value="Extensin-like_C"/>
</dbReference>
<feature type="compositionally biased region" description="Low complexity" evidence="1">
    <location>
        <begin position="136"/>
        <end position="156"/>
    </location>
</feature>
<evidence type="ECO:0000256" key="1">
    <source>
        <dbReference type="SAM" id="MobiDB-lite"/>
    </source>
</evidence>
<sequence>MTFVSTARCPAGSPLRRLSCAALATVLVLSPLTESHRAGAVLAAPSRLPSTGPLPPPRPDGAEGAANTPERSGQLPPAQDPSPGGPAAAAPSRKLVPAWGPVETEDEVDLPGRAPLPPPRPAFRGEPTAPPPPETLPQAAPPLDAQPKAAPAPALPSWWPFGRQTPPGSQDEQSAPAPSEPGSGRRGKRQRVIPSDAEVAQCVARLRRKGAEVDPIAPVANGGCGLPLGVRLSRLPGDLPLSVPAVMTCALAEAVEEWVATVVRPAARGRLGAQPTKVLVGPTYQCRTMNHQPGAKLSEHAFGNAMDVAGFEFDAHATFKVGFKSPRSEDGAFQAEIRSRACGLFDTVLGPGSDPFHSTHLHVDLRNRGPGRHICR</sequence>
<keyword evidence="5" id="KW-1185">Reference proteome</keyword>
<dbReference type="Pfam" id="PF06904">
    <property type="entry name" value="Extensin-like_C"/>
    <property type="match status" value="1"/>
</dbReference>
<evidence type="ECO:0000313" key="4">
    <source>
        <dbReference type="EMBL" id="GGC68132.1"/>
    </source>
</evidence>
<accession>A0A916UEK9</accession>
<gene>
    <name evidence="4" type="ORF">GCM10010994_28380</name>
</gene>
<dbReference type="Proteomes" id="UP000637002">
    <property type="component" value="Unassembled WGS sequence"/>
</dbReference>
<evidence type="ECO:0000259" key="3">
    <source>
        <dbReference type="Pfam" id="PF06904"/>
    </source>
</evidence>
<feature type="signal peptide" evidence="2">
    <location>
        <begin position="1"/>
        <end position="24"/>
    </location>
</feature>
<organism evidence="4 5">
    <name type="scientific">Chelatococcus reniformis</name>
    <dbReference type="NCBI Taxonomy" id="1494448"/>
    <lineage>
        <taxon>Bacteria</taxon>
        <taxon>Pseudomonadati</taxon>
        <taxon>Pseudomonadota</taxon>
        <taxon>Alphaproteobacteria</taxon>
        <taxon>Hyphomicrobiales</taxon>
        <taxon>Chelatococcaceae</taxon>
        <taxon>Chelatococcus</taxon>
    </lineage>
</organism>